<evidence type="ECO:0000313" key="2">
    <source>
        <dbReference type="EMBL" id="SKB00235.1"/>
    </source>
</evidence>
<name>A0A1T4YG78_9BACL</name>
<dbReference type="Gene3D" id="3.60.40.10">
    <property type="entry name" value="PPM-type phosphatase domain"/>
    <property type="match status" value="1"/>
</dbReference>
<evidence type="ECO:0000313" key="3">
    <source>
        <dbReference type="Proteomes" id="UP000190042"/>
    </source>
</evidence>
<dbReference type="NCBIfam" id="NF033484">
    <property type="entry name" value="Stp1_PP2C_phos"/>
    <property type="match status" value="1"/>
</dbReference>
<dbReference type="PROSITE" id="PS51746">
    <property type="entry name" value="PPM_2"/>
    <property type="match status" value="1"/>
</dbReference>
<keyword evidence="3" id="KW-1185">Reference proteome</keyword>
<dbReference type="CDD" id="cd00143">
    <property type="entry name" value="PP2Cc"/>
    <property type="match status" value="1"/>
</dbReference>
<dbReference type="SMART" id="SM00331">
    <property type="entry name" value="PP2C_SIG"/>
    <property type="match status" value="1"/>
</dbReference>
<dbReference type="InterPro" id="IPR036457">
    <property type="entry name" value="PPM-type-like_dom_sf"/>
</dbReference>
<feature type="domain" description="PPM-type phosphatase" evidence="1">
    <location>
        <begin position="2"/>
        <end position="244"/>
    </location>
</feature>
<protein>
    <submittedName>
        <fullName evidence="2">Protein phosphatase</fullName>
    </submittedName>
</protein>
<reference evidence="3" key="1">
    <citation type="submission" date="2017-02" db="EMBL/GenBank/DDBJ databases">
        <authorList>
            <person name="Varghese N."/>
            <person name="Submissions S."/>
        </authorList>
    </citation>
    <scope>NUCLEOTIDE SEQUENCE [LARGE SCALE GENOMIC DNA]</scope>
    <source>
        <strain evidence="3">DSM 23966</strain>
    </source>
</reference>
<dbReference type="SMART" id="SM00332">
    <property type="entry name" value="PP2Cc"/>
    <property type="match status" value="1"/>
</dbReference>
<dbReference type="InterPro" id="IPR015655">
    <property type="entry name" value="PP2C"/>
</dbReference>
<proteinExistence type="predicted"/>
<gene>
    <name evidence="2" type="ORF">SAMN04244570_2441</name>
</gene>
<dbReference type="Proteomes" id="UP000190042">
    <property type="component" value="Unassembled WGS sequence"/>
</dbReference>
<dbReference type="EMBL" id="FUYJ01000004">
    <property type="protein sequence ID" value="SKB00235.1"/>
    <property type="molecule type" value="Genomic_DNA"/>
</dbReference>
<evidence type="ECO:0000259" key="1">
    <source>
        <dbReference type="PROSITE" id="PS51746"/>
    </source>
</evidence>
<dbReference type="SUPFAM" id="SSF81606">
    <property type="entry name" value="PP2C-like"/>
    <property type="match status" value="1"/>
</dbReference>
<dbReference type="RefSeq" id="WP_078817782.1">
    <property type="nucleotide sequence ID" value="NZ_FUYJ01000004.1"/>
</dbReference>
<dbReference type="Pfam" id="PF13672">
    <property type="entry name" value="PP2C_2"/>
    <property type="match status" value="1"/>
</dbReference>
<accession>A0A1T4YG78</accession>
<dbReference type="PANTHER" id="PTHR47992">
    <property type="entry name" value="PROTEIN PHOSPHATASE"/>
    <property type="match status" value="1"/>
</dbReference>
<dbReference type="AlphaFoldDB" id="A0A1T4YG78"/>
<dbReference type="InterPro" id="IPR001932">
    <property type="entry name" value="PPM-type_phosphatase-like_dom"/>
</dbReference>
<dbReference type="GO" id="GO:0004722">
    <property type="term" value="F:protein serine/threonine phosphatase activity"/>
    <property type="evidence" value="ECO:0007669"/>
    <property type="project" value="InterPro"/>
</dbReference>
<organism evidence="2 3">
    <name type="scientific">Sporosarcina newyorkensis</name>
    <dbReference type="NCBI Taxonomy" id="759851"/>
    <lineage>
        <taxon>Bacteria</taxon>
        <taxon>Bacillati</taxon>
        <taxon>Bacillota</taxon>
        <taxon>Bacilli</taxon>
        <taxon>Bacillales</taxon>
        <taxon>Caryophanaceae</taxon>
        <taxon>Sporosarcina</taxon>
    </lineage>
</organism>
<sequence length="252" mass="28024">MEYEIRSDTGRKRTVNEDEAAVFVHPKNNTVLAVIADGMGGHKGGDFASSTAVRMIGEQFMSASDDVETEQDWYDLLYDTVVDINLFLYTKAQQDESFKGMGTTLDLALILGDQCLVFHVGDSRIYQVTGKAIRQITKDHSFVNILIESGEITEQEAEVHPQRNWIMKAVGSEKSIVPDLYTIPVPSQSYLLLCTDGLSNKVEKELMLDIILRDVSLADKVDTFVELANERGGEDNITAILLEIPETEVIST</sequence>